<feature type="non-terminal residue" evidence="2">
    <location>
        <position position="1"/>
    </location>
</feature>
<protein>
    <submittedName>
        <fullName evidence="2">Leucine aminopeptidase 3 chloroplastic-like</fullName>
    </submittedName>
</protein>
<gene>
    <name evidence="2" type="ORF">A2U01_0003485</name>
</gene>
<evidence type="ECO:0000313" key="2">
    <source>
        <dbReference type="EMBL" id="MCH82674.1"/>
    </source>
</evidence>
<keyword evidence="3" id="KW-1185">Reference proteome</keyword>
<dbReference type="GO" id="GO:0046872">
    <property type="term" value="F:metal ion binding"/>
    <property type="evidence" value="ECO:0007669"/>
    <property type="project" value="InterPro"/>
</dbReference>
<dbReference type="GO" id="GO:0006508">
    <property type="term" value="P:proteolysis"/>
    <property type="evidence" value="ECO:0007669"/>
    <property type="project" value="InterPro"/>
</dbReference>
<dbReference type="GO" id="GO:0070006">
    <property type="term" value="F:metalloaminopeptidase activity"/>
    <property type="evidence" value="ECO:0007669"/>
    <property type="project" value="InterPro"/>
</dbReference>
<dbReference type="Proteomes" id="UP000265520">
    <property type="component" value="Unassembled WGS sequence"/>
</dbReference>
<name>A0A392M908_9FABA</name>
<feature type="domain" description="Cytosol aminopeptidase" evidence="1">
    <location>
        <begin position="23"/>
        <end position="50"/>
    </location>
</feature>
<keyword evidence="2" id="KW-0645">Protease</keyword>
<dbReference type="Gene3D" id="3.40.630.10">
    <property type="entry name" value="Zn peptidases"/>
    <property type="match status" value="1"/>
</dbReference>
<sequence>VAICSTVYVMQAMGSAIRPLLSRVNNMDAEGRLTLADALVYACNQGVDKVRDEQVRDVLEASELSGEKLRRLPIRESYKPPIGTVNTRLALVGKGFDLDRSKHF</sequence>
<dbReference type="Pfam" id="PF00883">
    <property type="entry name" value="Peptidase_M17"/>
    <property type="match status" value="1"/>
</dbReference>
<proteinExistence type="predicted"/>
<accession>A0A392M908</accession>
<keyword evidence="2" id="KW-0378">Hydrolase</keyword>
<dbReference type="AlphaFoldDB" id="A0A392M908"/>
<dbReference type="SUPFAM" id="SSF53187">
    <property type="entry name" value="Zn-dependent exopeptidases"/>
    <property type="match status" value="1"/>
</dbReference>
<keyword evidence="2" id="KW-0031">Aminopeptidase</keyword>
<comment type="caution">
    <text evidence="2">The sequence shown here is derived from an EMBL/GenBank/DDBJ whole genome shotgun (WGS) entry which is preliminary data.</text>
</comment>
<dbReference type="InterPro" id="IPR000819">
    <property type="entry name" value="Peptidase_M17_C"/>
</dbReference>
<dbReference type="EMBL" id="LXQA010004021">
    <property type="protein sequence ID" value="MCH82674.1"/>
    <property type="molecule type" value="Genomic_DNA"/>
</dbReference>
<evidence type="ECO:0000313" key="3">
    <source>
        <dbReference type="Proteomes" id="UP000265520"/>
    </source>
</evidence>
<reference evidence="2 3" key="1">
    <citation type="journal article" date="2018" name="Front. Plant Sci.">
        <title>Red Clover (Trifolium pratense) and Zigzag Clover (T. medium) - A Picture of Genomic Similarities and Differences.</title>
        <authorList>
            <person name="Dluhosova J."/>
            <person name="Istvanek J."/>
            <person name="Nedelnik J."/>
            <person name="Repkova J."/>
        </authorList>
    </citation>
    <scope>NUCLEOTIDE SEQUENCE [LARGE SCALE GENOMIC DNA]</scope>
    <source>
        <strain evidence="3">cv. 10/8</strain>
        <tissue evidence="2">Leaf</tissue>
    </source>
</reference>
<evidence type="ECO:0000259" key="1">
    <source>
        <dbReference type="Pfam" id="PF00883"/>
    </source>
</evidence>
<organism evidence="2 3">
    <name type="scientific">Trifolium medium</name>
    <dbReference type="NCBI Taxonomy" id="97028"/>
    <lineage>
        <taxon>Eukaryota</taxon>
        <taxon>Viridiplantae</taxon>
        <taxon>Streptophyta</taxon>
        <taxon>Embryophyta</taxon>
        <taxon>Tracheophyta</taxon>
        <taxon>Spermatophyta</taxon>
        <taxon>Magnoliopsida</taxon>
        <taxon>eudicotyledons</taxon>
        <taxon>Gunneridae</taxon>
        <taxon>Pentapetalae</taxon>
        <taxon>rosids</taxon>
        <taxon>fabids</taxon>
        <taxon>Fabales</taxon>
        <taxon>Fabaceae</taxon>
        <taxon>Papilionoideae</taxon>
        <taxon>50 kb inversion clade</taxon>
        <taxon>NPAAA clade</taxon>
        <taxon>Hologalegina</taxon>
        <taxon>IRL clade</taxon>
        <taxon>Trifolieae</taxon>
        <taxon>Trifolium</taxon>
    </lineage>
</organism>